<keyword evidence="2" id="KW-1185">Reference proteome</keyword>
<dbReference type="KEGG" id="zpl:ZBT109_0941"/>
<evidence type="ECO:0000313" key="2">
    <source>
        <dbReference type="Proteomes" id="UP000267342"/>
    </source>
</evidence>
<reference evidence="1 2" key="1">
    <citation type="submission" date="2018-09" db="EMBL/GenBank/DDBJ databases">
        <title>Zymobacter palmae IAM14233 (=T109) whole genome analysis.</title>
        <authorList>
            <person name="Yanase H."/>
        </authorList>
    </citation>
    <scope>NUCLEOTIDE SEQUENCE [LARGE SCALE GENOMIC DNA]</scope>
    <source>
        <strain evidence="1 2">IAM14233</strain>
    </source>
</reference>
<dbReference type="Proteomes" id="UP000267342">
    <property type="component" value="Chromosome"/>
</dbReference>
<protein>
    <submittedName>
        <fullName evidence="1">Uncharacterized protein</fullName>
    </submittedName>
</protein>
<dbReference type="EMBL" id="AP018933">
    <property type="protein sequence ID" value="BBG29714.1"/>
    <property type="molecule type" value="Genomic_DNA"/>
</dbReference>
<accession>A0A348HDL2</accession>
<evidence type="ECO:0000313" key="1">
    <source>
        <dbReference type="EMBL" id="BBG29714.1"/>
    </source>
</evidence>
<proteinExistence type="predicted"/>
<dbReference type="AlphaFoldDB" id="A0A348HDL2"/>
<organism evidence="1 2">
    <name type="scientific">Zymobacter palmae</name>
    <dbReference type="NCBI Taxonomy" id="33074"/>
    <lineage>
        <taxon>Bacteria</taxon>
        <taxon>Pseudomonadati</taxon>
        <taxon>Pseudomonadota</taxon>
        <taxon>Gammaproteobacteria</taxon>
        <taxon>Oceanospirillales</taxon>
        <taxon>Halomonadaceae</taxon>
        <taxon>Zymobacter group</taxon>
        <taxon>Zymobacter</taxon>
    </lineage>
</organism>
<gene>
    <name evidence="1" type="ORF">ZBT109_0941</name>
</gene>
<name>A0A348HDL2_9GAMM</name>
<sequence>MPFSISSMLAGFIIAARIAFNIFAFDDVSFV</sequence>